<accession>A0A6I1PZG1</accession>
<dbReference type="AlphaFoldDB" id="A0A6I1PZG1"/>
<comment type="caution">
    <text evidence="1">The sequence shown here is derived from an EMBL/GenBank/DDBJ whole genome shotgun (WGS) entry which is preliminary data.</text>
</comment>
<reference evidence="1 2" key="1">
    <citation type="submission" date="2020-08" db="EMBL/GenBank/DDBJ databases">
        <title>Genomic Encyclopedia of Type Strains, Phase IV (KMG-V): Genome sequencing to study the core and pangenomes of soil and plant-associated prokaryotes.</title>
        <authorList>
            <person name="Whitman W."/>
        </authorList>
    </citation>
    <scope>NUCLEOTIDE SEQUENCE [LARGE SCALE GENOMIC DNA]</scope>
    <source>
        <strain evidence="1 2">JPY158</strain>
    </source>
</reference>
<proteinExistence type="predicted"/>
<keyword evidence="2" id="KW-1185">Reference proteome</keyword>
<evidence type="ECO:0000313" key="1">
    <source>
        <dbReference type="EMBL" id="MBB5428787.1"/>
    </source>
</evidence>
<dbReference type="EMBL" id="JACHDD010000015">
    <property type="protein sequence ID" value="MBB5428787.1"/>
    <property type="molecule type" value="Genomic_DNA"/>
</dbReference>
<dbReference type="RefSeq" id="WP_018432884.1">
    <property type="nucleotide sequence ID" value="NZ_JACHDD010000015.1"/>
</dbReference>
<evidence type="ECO:0000313" key="2">
    <source>
        <dbReference type="Proteomes" id="UP000592780"/>
    </source>
</evidence>
<protein>
    <submittedName>
        <fullName evidence="1">Uncharacterized protein</fullName>
    </submittedName>
</protein>
<dbReference type="OrthoDB" id="9112480at2"/>
<dbReference type="Proteomes" id="UP000592780">
    <property type="component" value="Unassembled WGS sequence"/>
</dbReference>
<sequence length="119" mass="13727">MQQISQILQDILNLTRYATSPFVLNGRPDSVRQWLLALQEHLNAVRLRIDNALASLDESKVGELGDWTDEERILSNEWVLRHYPNESENIRTALRKAWRAGQRLPYKSQMASPATNQKA</sequence>
<name>A0A6I1PZG1_PARAM</name>
<organism evidence="1 2">
    <name type="scientific">Paraburkholderia atlantica</name>
    <dbReference type="NCBI Taxonomy" id="2654982"/>
    <lineage>
        <taxon>Bacteria</taxon>
        <taxon>Pseudomonadati</taxon>
        <taxon>Pseudomonadota</taxon>
        <taxon>Betaproteobacteria</taxon>
        <taxon>Burkholderiales</taxon>
        <taxon>Burkholderiaceae</taxon>
        <taxon>Paraburkholderia</taxon>
    </lineage>
</organism>
<gene>
    <name evidence="1" type="ORF">HDG40_006982</name>
</gene>